<dbReference type="InParanoid" id="A0A194WUY7"/>
<dbReference type="InterPro" id="IPR000182">
    <property type="entry name" value="GNAT_dom"/>
</dbReference>
<dbReference type="GO" id="GO:0016747">
    <property type="term" value="F:acyltransferase activity, transferring groups other than amino-acyl groups"/>
    <property type="evidence" value="ECO:0007669"/>
    <property type="project" value="InterPro"/>
</dbReference>
<dbReference type="RefSeq" id="XP_018066125.1">
    <property type="nucleotide sequence ID" value="XM_018206048.1"/>
</dbReference>
<name>A0A194WUY7_MOLSC</name>
<keyword evidence="3" id="KW-1185">Reference proteome</keyword>
<dbReference type="CDD" id="cd04301">
    <property type="entry name" value="NAT_SF"/>
    <property type="match status" value="1"/>
</dbReference>
<gene>
    <name evidence="2" type="ORF">LY89DRAFT_233894</name>
</gene>
<dbReference type="SUPFAM" id="SSF55729">
    <property type="entry name" value="Acyl-CoA N-acyltransferases (Nat)"/>
    <property type="match status" value="2"/>
</dbReference>
<reference evidence="2 3" key="1">
    <citation type="submission" date="2015-10" db="EMBL/GenBank/DDBJ databases">
        <title>Full genome of DAOMC 229536 Phialocephala scopiformis, a fungal endophyte of spruce producing the potent anti-insectan compound rugulosin.</title>
        <authorList>
            <consortium name="DOE Joint Genome Institute"/>
            <person name="Walker A.K."/>
            <person name="Frasz S.L."/>
            <person name="Seifert K.A."/>
            <person name="Miller J.D."/>
            <person name="Mondo S.J."/>
            <person name="Labutti K."/>
            <person name="Lipzen A."/>
            <person name="Dockter R."/>
            <person name="Kennedy M."/>
            <person name="Grigoriev I.V."/>
            <person name="Spatafora J.W."/>
        </authorList>
    </citation>
    <scope>NUCLEOTIDE SEQUENCE [LARGE SCALE GENOMIC DNA]</scope>
    <source>
        <strain evidence="2 3">CBS 120377</strain>
    </source>
</reference>
<dbReference type="InterPro" id="IPR016181">
    <property type="entry name" value="Acyl_CoA_acyltransferase"/>
</dbReference>
<dbReference type="GeneID" id="28815774"/>
<sequence>MSKLPSNVDEDEDGMDIDSNLQLERSQQIASRTLAAATALAKVLRDAPEWLSDIRRLQPQDVIILLTPVVFPVSQEPTDSSDPFEPLGRYLSRRHAKIRHVPYTKRHGITSTHLGFIKRGHAIILCLAEQPLQLELVDIVLAIRGDKPVVVVCCSPLDTKQALPFPTVIDTAGYSRPALEATAELIFAERSLPTAHSLPDSSNESTVQPKVWPVEDFVEQRDIASVATLWLACLGERFALDQQTLANVLRKPGYSKHYVVRNPSTGETLGFCATYLSYVDREGEKLVASLAILVVHPQTRFRGIGLSLHNHAINSLKRTRGIIRLQLGSTFPRLLYGPPSDDQSSDEWFRRRGWQFDKGAPGQGQVVHDFLLEFKDWHYRPGSSSTTEYRVCTQDDMTKVIDLVERTSALDDRLGWFDQYWTLINGPNVKDIVVAVEEQDIVGTALTYSPGGSQMSNNIPWPCRIGNDVGGVTCVSMFPDKRHIIMSGLINTCVETLRTQGMKRLFLDGVTDHSQFFTNLGFKEWARYRDVWKSV</sequence>
<evidence type="ECO:0000313" key="3">
    <source>
        <dbReference type="Proteomes" id="UP000070700"/>
    </source>
</evidence>
<dbReference type="PROSITE" id="PS51186">
    <property type="entry name" value="GNAT"/>
    <property type="match status" value="1"/>
</dbReference>
<evidence type="ECO:0000313" key="2">
    <source>
        <dbReference type="EMBL" id="KUJ11770.1"/>
    </source>
</evidence>
<evidence type="ECO:0000259" key="1">
    <source>
        <dbReference type="PROSITE" id="PS51186"/>
    </source>
</evidence>
<dbReference type="AlphaFoldDB" id="A0A194WUY7"/>
<feature type="domain" description="N-acetyltransferase" evidence="1">
    <location>
        <begin position="387"/>
        <end position="535"/>
    </location>
</feature>
<dbReference type="KEGG" id="psco:LY89DRAFT_233894"/>
<proteinExistence type="predicted"/>
<dbReference type="EMBL" id="KQ947426">
    <property type="protein sequence ID" value="KUJ11770.1"/>
    <property type="molecule type" value="Genomic_DNA"/>
</dbReference>
<dbReference type="OrthoDB" id="47059at2759"/>
<dbReference type="Proteomes" id="UP000070700">
    <property type="component" value="Unassembled WGS sequence"/>
</dbReference>
<protein>
    <recommendedName>
        <fullName evidence="1">N-acetyltransferase domain-containing protein</fullName>
    </recommendedName>
</protein>
<dbReference type="Gene3D" id="3.40.630.30">
    <property type="match status" value="2"/>
</dbReference>
<organism evidence="2 3">
    <name type="scientific">Mollisia scopiformis</name>
    <name type="common">Conifer needle endophyte fungus</name>
    <name type="synonym">Phialocephala scopiformis</name>
    <dbReference type="NCBI Taxonomy" id="149040"/>
    <lineage>
        <taxon>Eukaryota</taxon>
        <taxon>Fungi</taxon>
        <taxon>Dikarya</taxon>
        <taxon>Ascomycota</taxon>
        <taxon>Pezizomycotina</taxon>
        <taxon>Leotiomycetes</taxon>
        <taxon>Helotiales</taxon>
        <taxon>Mollisiaceae</taxon>
        <taxon>Mollisia</taxon>
    </lineage>
</organism>
<accession>A0A194WUY7</accession>